<evidence type="ECO:0000313" key="2">
    <source>
        <dbReference type="Proteomes" id="UP000515204"/>
    </source>
</evidence>
<dbReference type="GO" id="GO:0003690">
    <property type="term" value="F:double-stranded DNA binding"/>
    <property type="evidence" value="ECO:0007669"/>
    <property type="project" value="TreeGrafter"/>
</dbReference>
<dbReference type="GO" id="GO:0003697">
    <property type="term" value="F:single-stranded DNA binding"/>
    <property type="evidence" value="ECO:0007669"/>
    <property type="project" value="TreeGrafter"/>
</dbReference>
<dbReference type="GO" id="GO:0005634">
    <property type="term" value="C:nucleus"/>
    <property type="evidence" value="ECO:0007669"/>
    <property type="project" value="TreeGrafter"/>
</dbReference>
<evidence type="ECO:0000313" key="3">
    <source>
        <dbReference type="RefSeq" id="XP_014471321.1"/>
    </source>
</evidence>
<protein>
    <submittedName>
        <fullName evidence="3">Histone-lysine N-methyltransferase SETMAR-like</fullName>
    </submittedName>
</protein>
<name>A0A6P3WYY4_DINQU</name>
<dbReference type="InterPro" id="IPR052709">
    <property type="entry name" value="Transposase-MT_Hybrid"/>
</dbReference>
<dbReference type="GeneID" id="106742662"/>
<organism evidence="2 3">
    <name type="scientific">Dinoponera quadriceps</name>
    <name type="common">South American ant</name>
    <dbReference type="NCBI Taxonomy" id="609295"/>
    <lineage>
        <taxon>Eukaryota</taxon>
        <taxon>Metazoa</taxon>
        <taxon>Ecdysozoa</taxon>
        <taxon>Arthropoda</taxon>
        <taxon>Hexapoda</taxon>
        <taxon>Insecta</taxon>
        <taxon>Pterygota</taxon>
        <taxon>Neoptera</taxon>
        <taxon>Endopterygota</taxon>
        <taxon>Hymenoptera</taxon>
        <taxon>Apocrita</taxon>
        <taxon>Aculeata</taxon>
        <taxon>Formicoidea</taxon>
        <taxon>Formicidae</taxon>
        <taxon>Ponerinae</taxon>
        <taxon>Ponerini</taxon>
        <taxon>Dinoponera</taxon>
    </lineage>
</organism>
<dbReference type="GO" id="GO:0044547">
    <property type="term" value="F:DNA topoisomerase binding"/>
    <property type="evidence" value="ECO:0007669"/>
    <property type="project" value="TreeGrafter"/>
</dbReference>
<dbReference type="OrthoDB" id="10032414at2759"/>
<keyword evidence="2" id="KW-1185">Reference proteome</keyword>
<dbReference type="GO" id="GO:0000793">
    <property type="term" value="C:condensed chromosome"/>
    <property type="evidence" value="ECO:0007669"/>
    <property type="project" value="TreeGrafter"/>
</dbReference>
<dbReference type="InterPro" id="IPR036397">
    <property type="entry name" value="RNaseH_sf"/>
</dbReference>
<dbReference type="AlphaFoldDB" id="A0A6P3WYY4"/>
<dbReference type="Pfam" id="PF01359">
    <property type="entry name" value="Transposase_1"/>
    <property type="match status" value="1"/>
</dbReference>
<proteinExistence type="predicted"/>
<evidence type="ECO:0000256" key="1">
    <source>
        <dbReference type="SAM" id="MobiDB-lite"/>
    </source>
</evidence>
<dbReference type="Gene3D" id="3.30.420.10">
    <property type="entry name" value="Ribonuclease H-like superfamily/Ribonuclease H"/>
    <property type="match status" value="1"/>
</dbReference>
<dbReference type="GO" id="GO:0006303">
    <property type="term" value="P:double-strand break repair via nonhomologous end joining"/>
    <property type="evidence" value="ECO:0007669"/>
    <property type="project" value="TreeGrafter"/>
</dbReference>
<dbReference type="GO" id="GO:0015074">
    <property type="term" value="P:DNA integration"/>
    <property type="evidence" value="ECO:0007669"/>
    <property type="project" value="TreeGrafter"/>
</dbReference>
<dbReference type="GO" id="GO:0044774">
    <property type="term" value="P:mitotic DNA integrity checkpoint signaling"/>
    <property type="evidence" value="ECO:0007669"/>
    <property type="project" value="TreeGrafter"/>
</dbReference>
<dbReference type="GO" id="GO:0035861">
    <property type="term" value="C:site of double-strand break"/>
    <property type="evidence" value="ECO:0007669"/>
    <property type="project" value="TreeGrafter"/>
</dbReference>
<dbReference type="PANTHER" id="PTHR46060">
    <property type="entry name" value="MARINER MOS1 TRANSPOSASE-LIKE PROTEIN"/>
    <property type="match status" value="1"/>
</dbReference>
<dbReference type="Proteomes" id="UP000515204">
    <property type="component" value="Unplaced"/>
</dbReference>
<dbReference type="GO" id="GO:0031297">
    <property type="term" value="P:replication fork processing"/>
    <property type="evidence" value="ECO:0007669"/>
    <property type="project" value="TreeGrafter"/>
</dbReference>
<reference evidence="3" key="1">
    <citation type="submission" date="2025-08" db="UniProtKB">
        <authorList>
            <consortium name="RefSeq"/>
        </authorList>
    </citation>
    <scope>IDENTIFICATION</scope>
</reference>
<dbReference type="RefSeq" id="XP_014471321.1">
    <property type="nucleotide sequence ID" value="XM_014615835.1"/>
</dbReference>
<dbReference type="InterPro" id="IPR001888">
    <property type="entry name" value="Transposase_1"/>
</dbReference>
<dbReference type="PANTHER" id="PTHR46060:SF2">
    <property type="entry name" value="HISTONE-LYSINE N-METHYLTRANSFERASE SETMAR"/>
    <property type="match status" value="1"/>
</dbReference>
<feature type="region of interest" description="Disordered" evidence="1">
    <location>
        <begin position="41"/>
        <end position="80"/>
    </location>
</feature>
<gene>
    <name evidence="3" type="primary">LOC106742662</name>
</gene>
<dbReference type="GO" id="GO:0000729">
    <property type="term" value="P:DNA double-strand break processing"/>
    <property type="evidence" value="ECO:0007669"/>
    <property type="project" value="TreeGrafter"/>
</dbReference>
<accession>A0A6P3WYY4</accession>
<dbReference type="GO" id="GO:0000014">
    <property type="term" value="F:single-stranded DNA endodeoxyribonuclease activity"/>
    <property type="evidence" value="ECO:0007669"/>
    <property type="project" value="TreeGrafter"/>
</dbReference>
<dbReference type="KEGG" id="dqu:106742662"/>
<sequence>MIHYDFMKPGSSITAEIYCNQLDEMMQKLKEKQPRLVNRSTPILLHNNARPHNAQMTGKTTGIGVGTSSSSSILTRLSPH</sequence>
<dbReference type="GO" id="GO:0042800">
    <property type="term" value="F:histone H3K4 methyltransferase activity"/>
    <property type="evidence" value="ECO:0007669"/>
    <property type="project" value="TreeGrafter"/>
</dbReference>
<dbReference type="GO" id="GO:0046975">
    <property type="term" value="F:histone H3K36 methyltransferase activity"/>
    <property type="evidence" value="ECO:0007669"/>
    <property type="project" value="TreeGrafter"/>
</dbReference>
<feature type="compositionally biased region" description="Low complexity" evidence="1">
    <location>
        <begin position="57"/>
        <end position="72"/>
    </location>
</feature>